<sequence length="181" mass="20327">MRRSTYFYATPADFQELMDLVKADEDFVYLVHPDIHSPEVQDYDHAHDIPDVLRMFPGHFTHDLFLVPPGTTACAASHGHATGTRYSLRPRELASAVVLQLCGEHPDGPLLRSRFYLHGTAPETRKLEATLFRHMRRSFRDVGGAKVGPEAFGQLLIGRRLTFDVKAPREADLRVSGSDVS</sequence>
<evidence type="ECO:0000313" key="2">
    <source>
        <dbReference type="Proteomes" id="UP000193862"/>
    </source>
</evidence>
<organism evidence="1 2">
    <name type="scientific">Aquimixticola soesokkakensis</name>
    <dbReference type="NCBI Taxonomy" id="1519096"/>
    <lineage>
        <taxon>Bacteria</taxon>
        <taxon>Pseudomonadati</taxon>
        <taxon>Pseudomonadota</taxon>
        <taxon>Alphaproteobacteria</taxon>
        <taxon>Rhodobacterales</taxon>
        <taxon>Paracoccaceae</taxon>
        <taxon>Aquimixticola</taxon>
    </lineage>
</organism>
<protein>
    <submittedName>
        <fullName evidence="1">Uncharacterized protein</fullName>
    </submittedName>
</protein>
<reference evidence="1 2" key="1">
    <citation type="submission" date="2017-03" db="EMBL/GenBank/DDBJ databases">
        <authorList>
            <person name="Afonso C.L."/>
            <person name="Miller P.J."/>
            <person name="Scott M.A."/>
            <person name="Spackman E."/>
            <person name="Goraichik I."/>
            <person name="Dimitrov K.M."/>
            <person name="Suarez D.L."/>
            <person name="Swayne D.E."/>
        </authorList>
    </citation>
    <scope>NUCLEOTIDE SEQUENCE [LARGE SCALE GENOMIC DNA]</scope>
    <source>
        <strain evidence="1 2">CECT 8620</strain>
    </source>
</reference>
<accession>A0A1Y5TAA3</accession>
<dbReference type="AlphaFoldDB" id="A0A1Y5TAA3"/>
<dbReference type="EMBL" id="FWFS01000010">
    <property type="protein sequence ID" value="SLN59548.1"/>
    <property type="molecule type" value="Genomic_DNA"/>
</dbReference>
<name>A0A1Y5TAA3_9RHOB</name>
<keyword evidence="2" id="KW-1185">Reference proteome</keyword>
<gene>
    <name evidence="1" type="ORF">AQS8620_02658</name>
</gene>
<proteinExistence type="predicted"/>
<dbReference type="OrthoDB" id="7848249at2"/>
<dbReference type="RefSeq" id="WP_085837378.1">
    <property type="nucleotide sequence ID" value="NZ_FWFS01000010.1"/>
</dbReference>
<dbReference type="Proteomes" id="UP000193862">
    <property type="component" value="Unassembled WGS sequence"/>
</dbReference>
<evidence type="ECO:0000313" key="1">
    <source>
        <dbReference type="EMBL" id="SLN59548.1"/>
    </source>
</evidence>